<dbReference type="Gene3D" id="2.40.300.10">
    <property type="entry name" value="Head decoration protein D"/>
    <property type="match status" value="1"/>
</dbReference>
<evidence type="ECO:0000259" key="1">
    <source>
        <dbReference type="Pfam" id="PF11962"/>
    </source>
</evidence>
<dbReference type="Proteomes" id="UP001204068">
    <property type="component" value="Unassembled WGS sequence"/>
</dbReference>
<dbReference type="Gene3D" id="4.10.80.40">
    <property type="entry name" value="succinate dehydrogenase protein domain"/>
    <property type="match status" value="1"/>
</dbReference>
<dbReference type="InterPro" id="IPR011050">
    <property type="entry name" value="Pectin_lyase_fold/virulence"/>
</dbReference>
<proteinExistence type="predicted"/>
<feature type="domain" description="Rhamnogalacturonase A/B/Epimerase-like pectate lyase" evidence="2">
    <location>
        <begin position="140"/>
        <end position="369"/>
    </location>
</feature>
<accession>A0AAW5LND0</accession>
<dbReference type="Gene3D" id="2.160.20.10">
    <property type="entry name" value="Single-stranded right-handed beta-helix, Pectin lyase-like"/>
    <property type="match status" value="1"/>
</dbReference>
<dbReference type="SUPFAM" id="SSF51126">
    <property type="entry name" value="Pectin lyase-like"/>
    <property type="match status" value="1"/>
</dbReference>
<evidence type="ECO:0000313" key="3">
    <source>
        <dbReference type="EMBL" id="MCQ9305014.1"/>
    </source>
</evidence>
<comment type="caution">
    <text evidence="3">The sequence shown here is derived from an EMBL/GenBank/DDBJ whole genome shotgun (WGS) entry which is preliminary data.</text>
</comment>
<dbReference type="Gene3D" id="2.160.10.20">
    <property type="entry name" value="Insect antifreeze protein"/>
    <property type="match status" value="1"/>
</dbReference>
<dbReference type="InterPro" id="IPR024535">
    <property type="entry name" value="RHGA/B-epi-like_pectate_lyase"/>
</dbReference>
<sequence>MAKKVDLQKKLSDVFDRYHVSQHEDNYHVIEQYINANEVEKELHKSTEKDAHLSNQIKHITRHNQKTDVQSELNYLHEQNEHLILGNLGNGQQEVRGSRVSMDAIQHNTLDARLYHDFLREKNNREKGYEELKDKINRVVNVDEFGADPTGVKDSTSAFHKAFGDGNVQVTMSAGTYKIYGLKLPNNTRLIGQGKDITTIRIADDAKNDVIGVTNANMSGNAKNISVESFTLDGNKWRQNKSLGPAGGSLSSGIRFAGVKHGYCYNVKTIDTLLHGIDVTYANDAYYYGGDGSRVSESLESKHIHIDNCETTGHGDDGITTHHSRYLLITNNYSHHPTPGGNRNGIEVDDGSQFVFLSDNRTEHCFGGLEIKAHEPASASNGIVVNNHLDIGSTRAYNIRHIGHHRATDTKTKTAFSVSLSNCMSLNPRYNGVYPNTTARAMVISAYTNVLVSNFTAIGDSDFAKKADGTKDMNMPAIAVQFMAQNVVLNGINVTGFKDAGADIRFFGGTNRGENYVLSNFNIYNSSNSMGVASGGAVNRLKLSNGNILGNGSGIGVRLTNNTASIHGVSATRYDTIAQIAGKKYNVVPTASKGGFSGGVTGGAAIAPRSAALASTGGSYAHSDRSWIAGVGANTQARGSRSSVMNSLESETLQGNYCQTIVNSRGVKSNGNYQFLLGYGQGRAKYENTTIEMNSVGGNIKAKGSIQSGQNFGDYAEYFESQSGQPIPNGTIVALDGRYVRKAQLGDIPLGVISATAGVILGDQMFHHKDKFLKDEFGATLTELELKEWQDDEGNWYSEEVEVPISNPDYVESEDDYIPRSQRPEWNVVGLIGQVFVRYRGDLQANDYIKADAGIGYRDNVNGYYRVQEITTPYDPKKGYGVAVCFIHPITKGGNKNV</sequence>
<dbReference type="Pfam" id="PF12708">
    <property type="entry name" value="Pect-lyase_RHGA_epim"/>
    <property type="match status" value="1"/>
</dbReference>
<organism evidence="3 4">
    <name type="scientific">Mammaliicoccus sciuri</name>
    <name type="common">Staphylococcus sciuri</name>
    <dbReference type="NCBI Taxonomy" id="1296"/>
    <lineage>
        <taxon>Bacteria</taxon>
        <taxon>Bacillati</taxon>
        <taxon>Bacillota</taxon>
        <taxon>Bacilli</taxon>
        <taxon>Bacillales</taxon>
        <taxon>Staphylococcaceae</taxon>
        <taxon>Mammaliicoccus</taxon>
    </lineage>
</organism>
<evidence type="ECO:0000259" key="2">
    <source>
        <dbReference type="Pfam" id="PF12708"/>
    </source>
</evidence>
<protein>
    <submittedName>
        <fullName evidence="3">Peptidase G2</fullName>
    </submittedName>
</protein>
<feature type="domain" description="Peptidase G2 IMC autoproteolytic cleavage" evidence="1">
    <location>
        <begin position="660"/>
        <end position="887"/>
    </location>
</feature>
<name>A0AAW5LND0_MAMSC</name>
<dbReference type="EMBL" id="JANILD010000010">
    <property type="protein sequence ID" value="MCQ9305014.1"/>
    <property type="molecule type" value="Genomic_DNA"/>
</dbReference>
<dbReference type="InterPro" id="IPR006626">
    <property type="entry name" value="PbH1"/>
</dbReference>
<dbReference type="AlphaFoldDB" id="A0AAW5LND0"/>
<dbReference type="InterPro" id="IPR012334">
    <property type="entry name" value="Pectin_lyas_fold"/>
</dbReference>
<dbReference type="SMART" id="SM00710">
    <property type="entry name" value="PbH1"/>
    <property type="match status" value="8"/>
</dbReference>
<dbReference type="InterPro" id="IPR021865">
    <property type="entry name" value="Peptidase_G2"/>
</dbReference>
<dbReference type="Pfam" id="PF11962">
    <property type="entry name" value="Peptidase_G2"/>
    <property type="match status" value="1"/>
</dbReference>
<gene>
    <name evidence="3" type="ORF">NQ032_15495</name>
</gene>
<dbReference type="RefSeq" id="WP_239771871.1">
    <property type="nucleotide sequence ID" value="NZ_JANILD010000010.1"/>
</dbReference>
<evidence type="ECO:0000313" key="4">
    <source>
        <dbReference type="Proteomes" id="UP001204068"/>
    </source>
</evidence>
<reference evidence="3" key="1">
    <citation type="submission" date="2022-07" db="EMBL/GenBank/DDBJ databases">
        <title>Bacterial species isolated from the porcine tonsil microbiota.</title>
        <authorList>
            <person name="Oliveira I.M.F."/>
        </authorList>
    </citation>
    <scope>NUCLEOTIDE SEQUENCE</scope>
    <source>
        <strain evidence="3">8QC2O2</strain>
    </source>
</reference>